<feature type="transmembrane region" description="Helical" evidence="1">
    <location>
        <begin position="115"/>
        <end position="142"/>
    </location>
</feature>
<organism evidence="2 3">
    <name type="scientific">Caenorhabditis angaria</name>
    <dbReference type="NCBI Taxonomy" id="860376"/>
    <lineage>
        <taxon>Eukaryota</taxon>
        <taxon>Metazoa</taxon>
        <taxon>Ecdysozoa</taxon>
        <taxon>Nematoda</taxon>
        <taxon>Chromadorea</taxon>
        <taxon>Rhabditida</taxon>
        <taxon>Rhabditina</taxon>
        <taxon>Rhabditomorpha</taxon>
        <taxon>Rhabditoidea</taxon>
        <taxon>Rhabditidae</taxon>
        <taxon>Peloderinae</taxon>
        <taxon>Caenorhabditis</taxon>
    </lineage>
</organism>
<evidence type="ECO:0000313" key="3">
    <source>
        <dbReference type="Proteomes" id="UP001152747"/>
    </source>
</evidence>
<protein>
    <recommendedName>
        <fullName evidence="4">Serpentine Receptor, class H</fullName>
    </recommendedName>
</protein>
<dbReference type="PANTHER" id="PTHR22941">
    <property type="entry name" value="SERPENTINE RECEPTOR"/>
    <property type="match status" value="1"/>
</dbReference>
<dbReference type="PANTHER" id="PTHR22941:SF11">
    <property type="entry name" value="SERPENTINE RECEPTOR, CLASS H"/>
    <property type="match status" value="1"/>
</dbReference>
<evidence type="ECO:0000313" key="2">
    <source>
        <dbReference type="EMBL" id="CAI5450212.1"/>
    </source>
</evidence>
<sequence length="237" mass="27065">MFPAIAGYPIGYFTSWGVSTPIQTAMTLFFISGCILSITCLLLNRYNLIRHRRCDYLQNYLFGIGLLVTSLAILISLSQVPEQRTALPKIYEYIPCFPIEHRNHPIFVMNLDGDLIGALIVIIVFGATAQLLYFLFASIYHLTIRNQQKVSAFSTRTRNLQKAFFYSISLQIFIPIFIIFFPWIYVGISCVFDYYNQALNNLVTLDCGFHGIVSSISMLAIHKPYRDAVIKLMMGDR</sequence>
<feature type="transmembrane region" description="Helical" evidence="1">
    <location>
        <begin position="22"/>
        <end position="44"/>
    </location>
</feature>
<accession>A0A9P1IS46</accession>
<dbReference type="OrthoDB" id="5860897at2759"/>
<reference evidence="2" key="1">
    <citation type="submission" date="2022-11" db="EMBL/GenBank/DDBJ databases">
        <authorList>
            <person name="Kikuchi T."/>
        </authorList>
    </citation>
    <scope>NUCLEOTIDE SEQUENCE</scope>
    <source>
        <strain evidence="2">PS1010</strain>
    </source>
</reference>
<proteinExistence type="predicted"/>
<dbReference type="InterPro" id="IPR053220">
    <property type="entry name" value="Nematode_rcpt-like_serp_H"/>
</dbReference>
<keyword evidence="1" id="KW-0472">Membrane</keyword>
<feature type="transmembrane region" description="Helical" evidence="1">
    <location>
        <begin position="163"/>
        <end position="186"/>
    </location>
</feature>
<comment type="caution">
    <text evidence="2">The sequence shown here is derived from an EMBL/GenBank/DDBJ whole genome shotgun (WGS) entry which is preliminary data.</text>
</comment>
<dbReference type="Pfam" id="PF10318">
    <property type="entry name" value="7TM_GPCR_Srh"/>
    <property type="match status" value="1"/>
</dbReference>
<keyword evidence="1" id="KW-1133">Transmembrane helix</keyword>
<evidence type="ECO:0000256" key="1">
    <source>
        <dbReference type="SAM" id="Phobius"/>
    </source>
</evidence>
<feature type="transmembrane region" description="Helical" evidence="1">
    <location>
        <begin position="56"/>
        <end position="77"/>
    </location>
</feature>
<feature type="transmembrane region" description="Helical" evidence="1">
    <location>
        <begin position="198"/>
        <end position="221"/>
    </location>
</feature>
<dbReference type="SUPFAM" id="SSF81321">
    <property type="entry name" value="Family A G protein-coupled receptor-like"/>
    <property type="match status" value="1"/>
</dbReference>
<dbReference type="EMBL" id="CANHGI010000005">
    <property type="protein sequence ID" value="CAI5450212.1"/>
    <property type="molecule type" value="Genomic_DNA"/>
</dbReference>
<dbReference type="InterPro" id="IPR019422">
    <property type="entry name" value="7TM_GPCR_serpentine_rcpt_Srh"/>
</dbReference>
<dbReference type="Proteomes" id="UP001152747">
    <property type="component" value="Unassembled WGS sequence"/>
</dbReference>
<gene>
    <name evidence="2" type="ORF">CAMP_LOCUS12849</name>
</gene>
<evidence type="ECO:0008006" key="4">
    <source>
        <dbReference type="Google" id="ProtNLM"/>
    </source>
</evidence>
<keyword evidence="1" id="KW-0812">Transmembrane</keyword>
<keyword evidence="3" id="KW-1185">Reference proteome</keyword>
<dbReference type="AlphaFoldDB" id="A0A9P1IS46"/>
<name>A0A9P1IS46_9PELO</name>